<gene>
    <name evidence="1 3" type="ORF">BDZ99DRAFT_16218</name>
</gene>
<dbReference type="AlphaFoldDB" id="A0A6A6Z9H8"/>
<protein>
    <submittedName>
        <fullName evidence="1 3">Uncharacterized protein</fullName>
    </submittedName>
</protein>
<evidence type="ECO:0000313" key="1">
    <source>
        <dbReference type="EMBL" id="KAF2817458.1"/>
    </source>
</evidence>
<reference evidence="3" key="2">
    <citation type="submission" date="2020-04" db="EMBL/GenBank/DDBJ databases">
        <authorList>
            <consortium name="NCBI Genome Project"/>
        </authorList>
    </citation>
    <scope>NUCLEOTIDE SEQUENCE</scope>
    <source>
        <strain evidence="3">CBS 304.34</strain>
    </source>
</reference>
<proteinExistence type="predicted"/>
<organism evidence="1">
    <name type="scientific">Mytilinidion resinicola</name>
    <dbReference type="NCBI Taxonomy" id="574789"/>
    <lineage>
        <taxon>Eukaryota</taxon>
        <taxon>Fungi</taxon>
        <taxon>Dikarya</taxon>
        <taxon>Ascomycota</taxon>
        <taxon>Pezizomycotina</taxon>
        <taxon>Dothideomycetes</taxon>
        <taxon>Pleosporomycetidae</taxon>
        <taxon>Mytilinidiales</taxon>
        <taxon>Mytilinidiaceae</taxon>
        <taxon>Mytilinidion</taxon>
    </lineage>
</organism>
<dbReference type="Proteomes" id="UP000504636">
    <property type="component" value="Unplaced"/>
</dbReference>
<dbReference type="GeneID" id="54453767"/>
<reference evidence="3" key="3">
    <citation type="submission" date="2025-04" db="UniProtKB">
        <authorList>
            <consortium name="RefSeq"/>
        </authorList>
    </citation>
    <scope>IDENTIFICATION</scope>
    <source>
        <strain evidence="3">CBS 304.34</strain>
    </source>
</reference>
<dbReference type="EMBL" id="MU003692">
    <property type="protein sequence ID" value="KAF2817458.1"/>
    <property type="molecule type" value="Genomic_DNA"/>
</dbReference>
<name>A0A6A6Z9H8_9PEZI</name>
<evidence type="ECO:0000313" key="3">
    <source>
        <dbReference type="RefSeq" id="XP_033584422.1"/>
    </source>
</evidence>
<sequence>MAEYILPHRLGATGFHHGIKQILVPLLVTCISLLPILHPQRNLHSAVHRLSAELLPGPRIRPFEDVEPQRLIVEVIRNTTGALVILSNDGNVKKKMRYR</sequence>
<evidence type="ECO:0000313" key="2">
    <source>
        <dbReference type="Proteomes" id="UP000504636"/>
    </source>
</evidence>
<dbReference type="RefSeq" id="XP_033584422.1">
    <property type="nucleotide sequence ID" value="XM_033712874.1"/>
</dbReference>
<reference evidence="1 3" key="1">
    <citation type="journal article" date="2020" name="Stud. Mycol.">
        <title>101 Dothideomycetes genomes: a test case for predicting lifestyles and emergence of pathogens.</title>
        <authorList>
            <person name="Haridas S."/>
            <person name="Albert R."/>
            <person name="Binder M."/>
            <person name="Bloem J."/>
            <person name="Labutti K."/>
            <person name="Salamov A."/>
            <person name="Andreopoulos B."/>
            <person name="Baker S."/>
            <person name="Barry K."/>
            <person name="Bills G."/>
            <person name="Bluhm B."/>
            <person name="Cannon C."/>
            <person name="Castanera R."/>
            <person name="Culley D."/>
            <person name="Daum C."/>
            <person name="Ezra D."/>
            <person name="Gonzalez J."/>
            <person name="Henrissat B."/>
            <person name="Kuo A."/>
            <person name="Liang C."/>
            <person name="Lipzen A."/>
            <person name="Lutzoni F."/>
            <person name="Magnuson J."/>
            <person name="Mondo S."/>
            <person name="Nolan M."/>
            <person name="Ohm R."/>
            <person name="Pangilinan J."/>
            <person name="Park H.-J."/>
            <person name="Ramirez L."/>
            <person name="Alfaro M."/>
            <person name="Sun H."/>
            <person name="Tritt A."/>
            <person name="Yoshinaga Y."/>
            <person name="Zwiers L.-H."/>
            <person name="Turgeon B."/>
            <person name="Goodwin S."/>
            <person name="Spatafora J."/>
            <person name="Crous P."/>
            <person name="Grigoriev I."/>
        </authorList>
    </citation>
    <scope>NUCLEOTIDE SEQUENCE</scope>
    <source>
        <strain evidence="1 3">CBS 304.34</strain>
    </source>
</reference>
<accession>A0A6A6Z9H8</accession>
<keyword evidence="2" id="KW-1185">Reference proteome</keyword>